<reference evidence="1" key="1">
    <citation type="submission" date="2023-03" db="EMBL/GenBank/DDBJ databases">
        <title>Massive genome expansion in bonnet fungi (Mycena s.s.) driven by repeated elements and novel gene families across ecological guilds.</title>
        <authorList>
            <consortium name="Lawrence Berkeley National Laboratory"/>
            <person name="Harder C.B."/>
            <person name="Miyauchi S."/>
            <person name="Viragh M."/>
            <person name="Kuo A."/>
            <person name="Thoen E."/>
            <person name="Andreopoulos B."/>
            <person name="Lu D."/>
            <person name="Skrede I."/>
            <person name="Drula E."/>
            <person name="Henrissat B."/>
            <person name="Morin E."/>
            <person name="Kohler A."/>
            <person name="Barry K."/>
            <person name="LaButti K."/>
            <person name="Morin E."/>
            <person name="Salamov A."/>
            <person name="Lipzen A."/>
            <person name="Mereny Z."/>
            <person name="Hegedus B."/>
            <person name="Baldrian P."/>
            <person name="Stursova M."/>
            <person name="Weitz H."/>
            <person name="Taylor A."/>
            <person name="Grigoriev I.V."/>
            <person name="Nagy L.G."/>
            <person name="Martin F."/>
            <person name="Kauserud H."/>
        </authorList>
    </citation>
    <scope>NUCLEOTIDE SEQUENCE</scope>
    <source>
        <strain evidence="1">CBHHK182m</strain>
    </source>
</reference>
<evidence type="ECO:0000313" key="2">
    <source>
        <dbReference type="Proteomes" id="UP001215598"/>
    </source>
</evidence>
<dbReference type="GO" id="GO:0047372">
    <property type="term" value="F:monoacylglycerol lipase activity"/>
    <property type="evidence" value="ECO:0007669"/>
    <property type="project" value="TreeGrafter"/>
</dbReference>
<dbReference type="GO" id="GO:0008126">
    <property type="term" value="F:acetylesterase activity"/>
    <property type="evidence" value="ECO:0007669"/>
    <property type="project" value="TreeGrafter"/>
</dbReference>
<gene>
    <name evidence="1" type="ORF">B0H16DRAFT_103707</name>
</gene>
<proteinExistence type="predicted"/>
<evidence type="ECO:0000313" key="1">
    <source>
        <dbReference type="EMBL" id="KAJ7737754.1"/>
    </source>
</evidence>
<dbReference type="PANTHER" id="PTHR10794:SF63">
    <property type="entry name" value="ALPHA_BETA HYDROLASE 1, ISOFORM A"/>
    <property type="match status" value="1"/>
</dbReference>
<sequence length="241" mass="26550">TAGHTDDSHQALVYISQTYPRASLLGLGFSLGAGILIGDLAEKDLPVVSSRTAPWHVPESTLFTRNVCARGMSTNWRNLLKRNEKALRMFPNHPFVCALPFGRPVDTPRSRNSTKHSPDASADPRRYSNSLMWTRLFYRWTSSDAVLKDVGTPLLTITSTDDPLVRAIPSDTGGNPYVVMARSKVGGHLGWFKKGRPMGDAPSTSIGFLSSGFGRPRTLRTWSTVGESSHGYIDGAEFWKR</sequence>
<organism evidence="1 2">
    <name type="scientific">Mycena metata</name>
    <dbReference type="NCBI Taxonomy" id="1033252"/>
    <lineage>
        <taxon>Eukaryota</taxon>
        <taxon>Fungi</taxon>
        <taxon>Dikarya</taxon>
        <taxon>Basidiomycota</taxon>
        <taxon>Agaricomycotina</taxon>
        <taxon>Agaricomycetes</taxon>
        <taxon>Agaricomycetidae</taxon>
        <taxon>Agaricales</taxon>
        <taxon>Marasmiineae</taxon>
        <taxon>Mycenaceae</taxon>
        <taxon>Mycena</taxon>
    </lineage>
</organism>
<keyword evidence="2" id="KW-1185">Reference proteome</keyword>
<comment type="caution">
    <text evidence="1">The sequence shown here is derived from an EMBL/GenBank/DDBJ whole genome shotgun (WGS) entry which is preliminary data.</text>
</comment>
<dbReference type="InterPro" id="IPR050960">
    <property type="entry name" value="AB_hydrolase_4_sf"/>
</dbReference>
<dbReference type="AlphaFoldDB" id="A0AAD7MZM3"/>
<evidence type="ECO:0008006" key="3">
    <source>
        <dbReference type="Google" id="ProtNLM"/>
    </source>
</evidence>
<accession>A0AAD7MZM3</accession>
<feature type="non-terminal residue" evidence="1">
    <location>
        <position position="241"/>
    </location>
</feature>
<protein>
    <recommendedName>
        <fullName evidence="3">Alpha/beta hydrolase</fullName>
    </recommendedName>
</protein>
<dbReference type="Proteomes" id="UP001215598">
    <property type="component" value="Unassembled WGS sequence"/>
</dbReference>
<name>A0AAD7MZM3_9AGAR</name>
<dbReference type="EMBL" id="JARKIB010000115">
    <property type="protein sequence ID" value="KAJ7737754.1"/>
    <property type="molecule type" value="Genomic_DNA"/>
</dbReference>
<dbReference type="PANTHER" id="PTHR10794">
    <property type="entry name" value="ABHYDROLASE DOMAIN-CONTAINING PROTEIN"/>
    <property type="match status" value="1"/>
</dbReference>
<dbReference type="GO" id="GO:0051793">
    <property type="term" value="P:medium-chain fatty acid catabolic process"/>
    <property type="evidence" value="ECO:0007669"/>
    <property type="project" value="TreeGrafter"/>
</dbReference>
<dbReference type="GO" id="GO:0051792">
    <property type="term" value="P:medium-chain fatty acid biosynthetic process"/>
    <property type="evidence" value="ECO:0007669"/>
    <property type="project" value="TreeGrafter"/>
</dbReference>